<accession>A0A6G1HP49</accession>
<gene>
    <name evidence="2" type="ORF">EJ06DRAFT_140739</name>
</gene>
<organism evidence="2 3">
    <name type="scientific">Trichodelitschia bisporula</name>
    <dbReference type="NCBI Taxonomy" id="703511"/>
    <lineage>
        <taxon>Eukaryota</taxon>
        <taxon>Fungi</taxon>
        <taxon>Dikarya</taxon>
        <taxon>Ascomycota</taxon>
        <taxon>Pezizomycotina</taxon>
        <taxon>Dothideomycetes</taxon>
        <taxon>Dothideomycetes incertae sedis</taxon>
        <taxon>Phaeotrichales</taxon>
        <taxon>Phaeotrichaceae</taxon>
        <taxon>Trichodelitschia</taxon>
    </lineage>
</organism>
<reference evidence="2" key="1">
    <citation type="journal article" date="2020" name="Stud. Mycol.">
        <title>101 Dothideomycetes genomes: a test case for predicting lifestyles and emergence of pathogens.</title>
        <authorList>
            <person name="Haridas S."/>
            <person name="Albert R."/>
            <person name="Binder M."/>
            <person name="Bloem J."/>
            <person name="Labutti K."/>
            <person name="Salamov A."/>
            <person name="Andreopoulos B."/>
            <person name="Baker S."/>
            <person name="Barry K."/>
            <person name="Bills G."/>
            <person name="Bluhm B."/>
            <person name="Cannon C."/>
            <person name="Castanera R."/>
            <person name="Culley D."/>
            <person name="Daum C."/>
            <person name="Ezra D."/>
            <person name="Gonzalez J."/>
            <person name="Henrissat B."/>
            <person name="Kuo A."/>
            <person name="Liang C."/>
            <person name="Lipzen A."/>
            <person name="Lutzoni F."/>
            <person name="Magnuson J."/>
            <person name="Mondo S."/>
            <person name="Nolan M."/>
            <person name="Ohm R."/>
            <person name="Pangilinan J."/>
            <person name="Park H.-J."/>
            <person name="Ramirez L."/>
            <person name="Alfaro M."/>
            <person name="Sun H."/>
            <person name="Tritt A."/>
            <person name="Yoshinaga Y."/>
            <person name="Zwiers L.-H."/>
            <person name="Turgeon B."/>
            <person name="Goodwin S."/>
            <person name="Spatafora J."/>
            <person name="Crous P."/>
            <person name="Grigoriev I."/>
        </authorList>
    </citation>
    <scope>NUCLEOTIDE SEQUENCE</scope>
    <source>
        <strain evidence="2">CBS 262.69</strain>
    </source>
</reference>
<feature type="compositionally biased region" description="Basic and acidic residues" evidence="1">
    <location>
        <begin position="118"/>
        <end position="131"/>
    </location>
</feature>
<evidence type="ECO:0000256" key="1">
    <source>
        <dbReference type="SAM" id="MobiDB-lite"/>
    </source>
</evidence>
<dbReference type="EMBL" id="ML996702">
    <property type="protein sequence ID" value="KAF2397833.1"/>
    <property type="molecule type" value="Genomic_DNA"/>
</dbReference>
<evidence type="ECO:0000313" key="3">
    <source>
        <dbReference type="Proteomes" id="UP000799640"/>
    </source>
</evidence>
<protein>
    <submittedName>
        <fullName evidence="2">Uncharacterized protein</fullName>
    </submittedName>
</protein>
<evidence type="ECO:0000313" key="2">
    <source>
        <dbReference type="EMBL" id="KAF2397833.1"/>
    </source>
</evidence>
<proteinExistence type="predicted"/>
<dbReference type="Proteomes" id="UP000799640">
    <property type="component" value="Unassembled WGS sequence"/>
</dbReference>
<name>A0A6G1HP49_9PEZI</name>
<sequence>MPISCSVPQHQAGYALLASTRYSPSPSTCTSARGSTQKTHPIAFGLIHLPRNPSLERPIFPPSLDPHDPLTPGQAPPHHTRKKPRNEKQRTISPATQRTQSAISLTSPPRNHSQARSRRNEILPHRSHDER</sequence>
<feature type="compositionally biased region" description="Polar residues" evidence="1">
    <location>
        <begin position="91"/>
        <end position="114"/>
    </location>
</feature>
<feature type="region of interest" description="Disordered" evidence="1">
    <location>
        <begin position="50"/>
        <end position="131"/>
    </location>
</feature>
<dbReference type="AlphaFoldDB" id="A0A6G1HP49"/>
<keyword evidence="3" id="KW-1185">Reference proteome</keyword>